<reference evidence="9" key="2">
    <citation type="journal article" date="2020" name="Antonie Van Leeuwenhoek">
        <title>Labilibaculum antarcticum sp. nov., a novel facultative anaerobic, psychrotorelant bacterium isolated from marine sediment of Antarctica.</title>
        <authorList>
            <person name="Watanabe M."/>
            <person name="Kojima H."/>
            <person name="Fukui M."/>
        </authorList>
    </citation>
    <scope>NUCLEOTIDE SEQUENCE [LARGE SCALE GENOMIC DNA]</scope>
    <source>
        <strain evidence="9">SPP2</strain>
    </source>
</reference>
<evidence type="ECO:0000256" key="7">
    <source>
        <dbReference type="PIRSR" id="PIRSR602481-1"/>
    </source>
</evidence>
<dbReference type="Gene3D" id="1.10.10.10">
    <property type="entry name" value="Winged helix-like DNA-binding domain superfamily/Winged helix DNA-binding domain"/>
    <property type="match status" value="1"/>
</dbReference>
<gene>
    <name evidence="8" type="ORF">ALGA_2981</name>
</gene>
<keyword evidence="4" id="KW-0805">Transcription regulation</keyword>
<evidence type="ECO:0000313" key="8">
    <source>
        <dbReference type="EMBL" id="BAX81286.1"/>
    </source>
</evidence>
<dbReference type="GO" id="GO:0045892">
    <property type="term" value="P:negative regulation of DNA-templated transcription"/>
    <property type="evidence" value="ECO:0007669"/>
    <property type="project" value="TreeGrafter"/>
</dbReference>
<feature type="binding site" evidence="7">
    <location>
        <position position="93"/>
    </location>
    <ligand>
        <name>Zn(2+)</name>
        <dbReference type="ChEBI" id="CHEBI:29105"/>
    </ligand>
</feature>
<proteinExistence type="inferred from homology"/>
<dbReference type="SUPFAM" id="SSF46785">
    <property type="entry name" value="Winged helix' DNA-binding domain"/>
    <property type="match status" value="1"/>
</dbReference>
<keyword evidence="2" id="KW-0678">Repressor</keyword>
<reference evidence="8 9" key="1">
    <citation type="journal article" date="2018" name="Mar. Genomics">
        <title>Complete genome sequence of Marinifilaceae bacterium strain SPP2, isolated from the Antarctic marine sediment.</title>
        <authorList>
            <person name="Watanabe M."/>
            <person name="Kojima H."/>
            <person name="Fukui M."/>
        </authorList>
    </citation>
    <scope>NUCLEOTIDE SEQUENCE [LARGE SCALE GENOMIC DNA]</scope>
    <source>
        <strain evidence="8 9">SPP2</strain>
    </source>
</reference>
<comment type="cofactor">
    <cofactor evidence="7">
        <name>Zn(2+)</name>
        <dbReference type="ChEBI" id="CHEBI:29105"/>
    </cofactor>
    <text evidence="7">Binds 1 zinc ion per subunit.</text>
</comment>
<protein>
    <recommendedName>
        <fullName evidence="10">Transcriptional repressor</fullName>
    </recommendedName>
</protein>
<dbReference type="CDD" id="cd07153">
    <property type="entry name" value="Fur_like"/>
    <property type="match status" value="1"/>
</dbReference>
<dbReference type="PANTHER" id="PTHR33202">
    <property type="entry name" value="ZINC UPTAKE REGULATION PROTEIN"/>
    <property type="match status" value="1"/>
</dbReference>
<evidence type="ECO:0008006" key="10">
    <source>
        <dbReference type="Google" id="ProtNLM"/>
    </source>
</evidence>
<evidence type="ECO:0000256" key="4">
    <source>
        <dbReference type="ARBA" id="ARBA00023015"/>
    </source>
</evidence>
<dbReference type="InterPro" id="IPR036390">
    <property type="entry name" value="WH_DNA-bd_sf"/>
</dbReference>
<dbReference type="GO" id="GO:1900376">
    <property type="term" value="P:regulation of secondary metabolite biosynthetic process"/>
    <property type="evidence" value="ECO:0007669"/>
    <property type="project" value="TreeGrafter"/>
</dbReference>
<keyword evidence="7" id="KW-0479">Metal-binding</keyword>
<dbReference type="GO" id="GO:0000976">
    <property type="term" value="F:transcription cis-regulatory region binding"/>
    <property type="evidence" value="ECO:0007669"/>
    <property type="project" value="TreeGrafter"/>
</dbReference>
<comment type="similarity">
    <text evidence="1">Belongs to the Fur family.</text>
</comment>
<keyword evidence="3 7" id="KW-0862">Zinc</keyword>
<evidence type="ECO:0000256" key="2">
    <source>
        <dbReference type="ARBA" id="ARBA00022491"/>
    </source>
</evidence>
<dbReference type="Pfam" id="PF01475">
    <property type="entry name" value="FUR"/>
    <property type="match status" value="1"/>
</dbReference>
<dbReference type="Gene3D" id="3.30.1490.190">
    <property type="match status" value="1"/>
</dbReference>
<keyword evidence="5" id="KW-0238">DNA-binding</keyword>
<dbReference type="InterPro" id="IPR002481">
    <property type="entry name" value="FUR"/>
</dbReference>
<dbReference type="InterPro" id="IPR036388">
    <property type="entry name" value="WH-like_DNA-bd_sf"/>
</dbReference>
<dbReference type="EMBL" id="AP018042">
    <property type="protein sequence ID" value="BAX81286.1"/>
    <property type="molecule type" value="Genomic_DNA"/>
</dbReference>
<dbReference type="PANTHER" id="PTHR33202:SF7">
    <property type="entry name" value="FERRIC UPTAKE REGULATION PROTEIN"/>
    <property type="match status" value="1"/>
</dbReference>
<evidence type="ECO:0000256" key="5">
    <source>
        <dbReference type="ARBA" id="ARBA00023125"/>
    </source>
</evidence>
<dbReference type="AlphaFoldDB" id="A0A1Y1CLL1"/>
<evidence type="ECO:0000313" key="9">
    <source>
        <dbReference type="Proteomes" id="UP000218267"/>
    </source>
</evidence>
<dbReference type="GO" id="GO:0008270">
    <property type="term" value="F:zinc ion binding"/>
    <property type="evidence" value="ECO:0007669"/>
    <property type="project" value="TreeGrafter"/>
</dbReference>
<dbReference type="KEGG" id="mbas:ALGA_2981"/>
<evidence type="ECO:0000256" key="6">
    <source>
        <dbReference type="ARBA" id="ARBA00023163"/>
    </source>
</evidence>
<dbReference type="GO" id="GO:0003700">
    <property type="term" value="F:DNA-binding transcription factor activity"/>
    <property type="evidence" value="ECO:0007669"/>
    <property type="project" value="InterPro"/>
</dbReference>
<organism evidence="8 9">
    <name type="scientific">Labilibaculum antarcticum</name>
    <dbReference type="NCBI Taxonomy" id="1717717"/>
    <lineage>
        <taxon>Bacteria</taxon>
        <taxon>Pseudomonadati</taxon>
        <taxon>Bacteroidota</taxon>
        <taxon>Bacteroidia</taxon>
        <taxon>Marinilabiliales</taxon>
        <taxon>Marinifilaceae</taxon>
        <taxon>Labilibaculum</taxon>
    </lineage>
</organism>
<name>A0A1Y1CLL1_9BACT</name>
<keyword evidence="9" id="KW-1185">Reference proteome</keyword>
<keyword evidence="6" id="KW-0804">Transcription</keyword>
<evidence type="ECO:0000256" key="3">
    <source>
        <dbReference type="ARBA" id="ARBA00022833"/>
    </source>
</evidence>
<dbReference type="RefSeq" id="WP_096430522.1">
    <property type="nucleotide sequence ID" value="NZ_AP018042.1"/>
</dbReference>
<sequence>MKVGEISAKLNEKGLKVTPQRIAVFEAISKLSNHPTADNVIDYIRNKHPNIATATVYKVLDALVSNELIKKVKTEKDVMRYDAILEKHHHLYCSESDRIEDFNDEELNNILEMYFKKKEIPDFKIEDIKLQIIGKFTKGDQ</sequence>
<dbReference type="InterPro" id="IPR043135">
    <property type="entry name" value="Fur_C"/>
</dbReference>
<accession>A0A1Y1CLL1</accession>
<evidence type="ECO:0000256" key="1">
    <source>
        <dbReference type="ARBA" id="ARBA00007957"/>
    </source>
</evidence>
<dbReference type="OrthoDB" id="594893at2"/>
<dbReference type="Proteomes" id="UP000218267">
    <property type="component" value="Chromosome"/>
</dbReference>